<dbReference type="STRING" id="1399860.A0A2C5Y936"/>
<keyword evidence="3" id="KW-1185">Reference proteome</keyword>
<proteinExistence type="predicted"/>
<feature type="compositionally biased region" description="Basic and acidic residues" evidence="1">
    <location>
        <begin position="54"/>
        <end position="68"/>
    </location>
</feature>
<reference evidence="2 3" key="1">
    <citation type="submission" date="2017-06" db="EMBL/GenBank/DDBJ databases">
        <title>Ant-infecting Ophiocordyceps genomes reveal a high diversity of potential behavioral manipulation genes and a possible major role for enterotoxins.</title>
        <authorList>
            <person name="De Bekker C."/>
            <person name="Evans H.C."/>
            <person name="Brachmann A."/>
            <person name="Hughes D.P."/>
        </authorList>
    </citation>
    <scope>NUCLEOTIDE SEQUENCE [LARGE SCALE GENOMIC DNA]</scope>
    <source>
        <strain evidence="2 3">Map64</strain>
    </source>
</reference>
<accession>A0A2C5Y936</accession>
<comment type="caution">
    <text evidence="2">The sequence shown here is derived from an EMBL/GenBank/DDBJ whole genome shotgun (WGS) entry which is preliminary data.</text>
</comment>
<gene>
    <name evidence="2" type="ORF">CDD81_5008</name>
</gene>
<name>A0A2C5Y936_9HYPO</name>
<evidence type="ECO:0000256" key="1">
    <source>
        <dbReference type="SAM" id="MobiDB-lite"/>
    </source>
</evidence>
<evidence type="ECO:0000313" key="3">
    <source>
        <dbReference type="Proteomes" id="UP000226192"/>
    </source>
</evidence>
<dbReference type="OrthoDB" id="2565191at2759"/>
<organism evidence="2 3">
    <name type="scientific">Ophiocordyceps australis</name>
    <dbReference type="NCBI Taxonomy" id="1399860"/>
    <lineage>
        <taxon>Eukaryota</taxon>
        <taxon>Fungi</taxon>
        <taxon>Dikarya</taxon>
        <taxon>Ascomycota</taxon>
        <taxon>Pezizomycotina</taxon>
        <taxon>Sordariomycetes</taxon>
        <taxon>Hypocreomycetidae</taxon>
        <taxon>Hypocreales</taxon>
        <taxon>Ophiocordycipitaceae</taxon>
        <taxon>Ophiocordyceps</taxon>
    </lineage>
</organism>
<dbReference type="Proteomes" id="UP000226192">
    <property type="component" value="Unassembled WGS sequence"/>
</dbReference>
<feature type="region of interest" description="Disordered" evidence="1">
    <location>
        <begin position="211"/>
        <end position="238"/>
    </location>
</feature>
<sequence>MQDTDATADSSIGIDDGATSAGAPHSSNRRYQGRRQATLYDAVAGRVNNSHALMDYDRPERGEPDDPGTKQTQTGSIRHSLRATPLRPDEVLFRRKDAPIRYAEHDVYTAYERDVPRRDVLPESDLLEAIHAYASHFYGAMQRAQSSQPRRKLRLNADDQSMDETALLAFGILVEEAGREALGRGGDLVFTEPAWSGDEVAQSQRGYRAFGSTSLAKRGAKRRKLSRPDEGSYREHQE</sequence>
<dbReference type="AlphaFoldDB" id="A0A2C5Y936"/>
<dbReference type="GO" id="GO:0006360">
    <property type="term" value="P:transcription by RNA polymerase I"/>
    <property type="evidence" value="ECO:0007669"/>
    <property type="project" value="InterPro"/>
</dbReference>
<feature type="compositionally biased region" description="Basic and acidic residues" evidence="1">
    <location>
        <begin position="226"/>
        <end position="238"/>
    </location>
</feature>
<feature type="region of interest" description="Disordered" evidence="1">
    <location>
        <begin position="1"/>
        <end position="79"/>
    </location>
</feature>
<dbReference type="EMBL" id="NJET01000036">
    <property type="protein sequence ID" value="PHH64133.1"/>
    <property type="molecule type" value="Genomic_DNA"/>
</dbReference>
<feature type="compositionally biased region" description="Polar residues" evidence="1">
    <location>
        <begin position="1"/>
        <end position="10"/>
    </location>
</feature>
<dbReference type="PANTHER" id="PTHR28054:SF1">
    <property type="entry name" value="RNA POLYMERASE I-SPECIFIC TRANSCRIPTION INITIATION FACTOR RRN10"/>
    <property type="match status" value="1"/>
</dbReference>
<evidence type="ECO:0000313" key="2">
    <source>
        <dbReference type="EMBL" id="PHH64133.1"/>
    </source>
</evidence>
<protein>
    <submittedName>
        <fullName evidence="2">Uncharacterized protein</fullName>
    </submittedName>
</protein>
<dbReference type="PANTHER" id="PTHR28054">
    <property type="entry name" value="RNA POLYMERASE I-SPECIFIC TRANSCRIPTION INITIATION FACTOR RRN10"/>
    <property type="match status" value="1"/>
</dbReference>
<dbReference type="InterPro" id="IPR022793">
    <property type="entry name" value="Rrn10"/>
</dbReference>